<organism evidence="1 2">
    <name type="scientific">Candidatus Enterococcus lemimoniae</name>
    <dbReference type="NCBI Taxonomy" id="1834167"/>
    <lineage>
        <taxon>Bacteria</taxon>
        <taxon>Bacillati</taxon>
        <taxon>Bacillota</taxon>
        <taxon>Bacilli</taxon>
        <taxon>Lactobacillales</taxon>
        <taxon>Enterococcaceae</taxon>
        <taxon>Enterococcus</taxon>
    </lineage>
</organism>
<dbReference type="RefSeq" id="WP_086353056.1">
    <property type="nucleotide sequence ID" value="NZ_CP147248.1"/>
</dbReference>
<evidence type="ECO:0000313" key="1">
    <source>
        <dbReference type="EMBL" id="WYJ86119.1"/>
    </source>
</evidence>
<gene>
    <name evidence="1" type="ORF">A5866_001197</name>
</gene>
<sequence length="48" mass="5479">MYAIKFFHGYLTPDGTRTRIKSAALLYNNKEEADRFADSVGGRVKKIE</sequence>
<dbReference type="EMBL" id="CP147248">
    <property type="protein sequence ID" value="WYJ86119.1"/>
    <property type="molecule type" value="Genomic_DNA"/>
</dbReference>
<accession>A0ABZ2T5I5</accession>
<reference evidence="2" key="1">
    <citation type="submission" date="2017-05" db="EMBL/GenBank/DDBJ databases">
        <title>The Genome Sequence of EEnterococcus faecalis 9F2_4866.</title>
        <authorList>
            <consortium name="The Broad Institute Genomics Platform"/>
            <consortium name="The Broad Institute Genomic Center for Infectious Diseases"/>
            <person name="Earl A."/>
            <person name="Manson A."/>
            <person name="Schwartman J."/>
            <person name="Gilmore M."/>
            <person name="Abouelleil A."/>
            <person name="Cao P."/>
            <person name="Chapman S."/>
            <person name="Cusick C."/>
            <person name="Shea T."/>
            <person name="Young S."/>
            <person name="Neafsey D."/>
            <person name="Nusbaum C."/>
            <person name="Birren B."/>
        </authorList>
    </citation>
    <scope>NUCLEOTIDE SEQUENCE [LARGE SCALE GENOMIC DNA]</scope>
    <source>
        <strain evidence="2">12C11_DIV0727</strain>
    </source>
</reference>
<protein>
    <submittedName>
        <fullName evidence="1">Uncharacterized protein</fullName>
    </submittedName>
</protein>
<dbReference type="Proteomes" id="UP000195080">
    <property type="component" value="Chromosome"/>
</dbReference>
<keyword evidence="2" id="KW-1185">Reference proteome</keyword>
<evidence type="ECO:0000313" key="2">
    <source>
        <dbReference type="Proteomes" id="UP000195080"/>
    </source>
</evidence>
<proteinExistence type="predicted"/>
<name>A0ABZ2T5I5_9ENTE</name>